<evidence type="ECO:0000256" key="7">
    <source>
        <dbReference type="SAM" id="Phobius"/>
    </source>
</evidence>
<organism evidence="8 9">
    <name type="scientific">Sporidiobolus salmonicolor</name>
    <name type="common">Yeast-like fungus</name>
    <name type="synonym">Sporobolomyces salmonicolor</name>
    <dbReference type="NCBI Taxonomy" id="5005"/>
    <lineage>
        <taxon>Eukaryota</taxon>
        <taxon>Fungi</taxon>
        <taxon>Dikarya</taxon>
        <taxon>Basidiomycota</taxon>
        <taxon>Pucciniomycotina</taxon>
        <taxon>Microbotryomycetes</taxon>
        <taxon>Sporidiobolales</taxon>
        <taxon>Sporidiobolaceae</taxon>
        <taxon>Sporobolomyces</taxon>
    </lineage>
</organism>
<comment type="subcellular location">
    <subcellularLocation>
        <location evidence="1">Cell membrane</location>
        <topology evidence="1">Multi-pass membrane protein</topology>
    </subcellularLocation>
</comment>
<protein>
    <submittedName>
        <fullName evidence="8">SPOSA6832_04837-mRNA-1:cds</fullName>
    </submittedName>
</protein>
<evidence type="ECO:0000313" key="9">
    <source>
        <dbReference type="Proteomes" id="UP000243876"/>
    </source>
</evidence>
<keyword evidence="2" id="KW-0813">Transport</keyword>
<reference evidence="9" key="1">
    <citation type="submission" date="2015-02" db="EMBL/GenBank/DDBJ databases">
        <authorList>
            <person name="Gon?alves P."/>
        </authorList>
    </citation>
    <scope>NUCLEOTIDE SEQUENCE [LARGE SCALE GENOMIC DNA]</scope>
</reference>
<evidence type="ECO:0000256" key="2">
    <source>
        <dbReference type="ARBA" id="ARBA00022448"/>
    </source>
</evidence>
<proteinExistence type="predicted"/>
<dbReference type="SUPFAM" id="SSF103473">
    <property type="entry name" value="MFS general substrate transporter"/>
    <property type="match status" value="1"/>
</dbReference>
<keyword evidence="6 7" id="KW-0472">Membrane</keyword>
<dbReference type="GO" id="GO:0005886">
    <property type="term" value="C:plasma membrane"/>
    <property type="evidence" value="ECO:0007669"/>
    <property type="project" value="UniProtKB-SubCell"/>
</dbReference>
<keyword evidence="5 7" id="KW-1133">Transmembrane helix</keyword>
<feature type="transmembrane region" description="Helical" evidence="7">
    <location>
        <begin position="104"/>
        <end position="128"/>
    </location>
</feature>
<dbReference type="PANTHER" id="PTHR23502:SF186">
    <property type="entry name" value="MAJOR FACILITATOR SUPERFAMILY (MFS) PROFILE DOMAIN-CONTAINING PROTEIN"/>
    <property type="match status" value="1"/>
</dbReference>
<dbReference type="PANTHER" id="PTHR23502">
    <property type="entry name" value="MAJOR FACILITATOR SUPERFAMILY"/>
    <property type="match status" value="1"/>
</dbReference>
<evidence type="ECO:0000256" key="4">
    <source>
        <dbReference type="ARBA" id="ARBA00022692"/>
    </source>
</evidence>
<dbReference type="OrthoDB" id="9986881at2759"/>
<dbReference type="EMBL" id="CENE01000042">
    <property type="protein sequence ID" value="CEQ42964.1"/>
    <property type="molecule type" value="Genomic_DNA"/>
</dbReference>
<feature type="transmembrane region" description="Helical" evidence="7">
    <location>
        <begin position="134"/>
        <end position="153"/>
    </location>
</feature>
<evidence type="ECO:0000313" key="8">
    <source>
        <dbReference type="EMBL" id="CEQ42964.1"/>
    </source>
</evidence>
<evidence type="ECO:0000256" key="3">
    <source>
        <dbReference type="ARBA" id="ARBA00022475"/>
    </source>
</evidence>
<name>A0A0D6ESM8_SPOSA</name>
<keyword evidence="4 7" id="KW-0812">Transmembrane</keyword>
<evidence type="ECO:0000256" key="6">
    <source>
        <dbReference type="ARBA" id="ARBA00023136"/>
    </source>
</evidence>
<feature type="transmembrane region" description="Helical" evidence="7">
    <location>
        <begin position="21"/>
        <end position="41"/>
    </location>
</feature>
<accession>A0A0D6ESM8</accession>
<dbReference type="Proteomes" id="UP000243876">
    <property type="component" value="Unassembled WGS sequence"/>
</dbReference>
<gene>
    <name evidence="8" type="primary">SPOSA6832_04837</name>
</gene>
<feature type="transmembrane region" description="Helical" evidence="7">
    <location>
        <begin position="199"/>
        <end position="221"/>
    </location>
</feature>
<sequence length="297" mass="32329">MFVGAFPIVFELERGWGSGAAGLPFIGVGVGMVLACVANLWDNKRYVRNLVANGGSLPPEARLPMCCVGGCALPIGLFWRSPITSPHKPSNNLNRFAWTTLPSVHWIVPIIASAPFGFGMVLVFLSMMSYLVDAYLMYAASALASNAVLRYAPLNPFPFPSRLAAREVAQLTPSFARSIFGAVFPLFTSYLFSGLGTQWALSLIAFLSLALAPIPFIFYYYGARIRAHSTFAPGHKPAAAAAAAPASQPQLERQPTIQEKLEANEVAALDLAQTVNREEEIAKEQREGVYHEEEKEF</sequence>
<keyword evidence="3" id="KW-1003">Cell membrane</keyword>
<feature type="transmembrane region" description="Helical" evidence="7">
    <location>
        <begin position="174"/>
        <end position="193"/>
    </location>
</feature>
<dbReference type="GO" id="GO:0022857">
    <property type="term" value="F:transmembrane transporter activity"/>
    <property type="evidence" value="ECO:0007669"/>
    <property type="project" value="TreeGrafter"/>
</dbReference>
<dbReference type="InterPro" id="IPR036259">
    <property type="entry name" value="MFS_trans_sf"/>
</dbReference>
<feature type="non-terminal residue" evidence="8">
    <location>
        <position position="1"/>
    </location>
</feature>
<evidence type="ECO:0000256" key="1">
    <source>
        <dbReference type="ARBA" id="ARBA00004651"/>
    </source>
</evidence>
<keyword evidence="9" id="KW-1185">Reference proteome</keyword>
<dbReference type="AlphaFoldDB" id="A0A0D6ESM8"/>
<evidence type="ECO:0000256" key="5">
    <source>
        <dbReference type="ARBA" id="ARBA00022989"/>
    </source>
</evidence>